<keyword evidence="1" id="KW-1133">Transmembrane helix</keyword>
<evidence type="ECO:0000313" key="3">
    <source>
        <dbReference type="Proteomes" id="UP000038040"/>
    </source>
</evidence>
<accession>A0A0N4UJR6</accession>
<reference evidence="2 4" key="2">
    <citation type="submission" date="2018-11" db="EMBL/GenBank/DDBJ databases">
        <authorList>
            <consortium name="Pathogen Informatics"/>
        </authorList>
    </citation>
    <scope>NUCLEOTIDE SEQUENCE [LARGE SCALE GENOMIC DNA]</scope>
</reference>
<dbReference type="STRING" id="318479.A0A0N4UJR6"/>
<keyword evidence="1" id="KW-0812">Transmembrane</keyword>
<dbReference type="Proteomes" id="UP000274756">
    <property type="component" value="Unassembled WGS sequence"/>
</dbReference>
<evidence type="ECO:0000313" key="5">
    <source>
        <dbReference type="WBParaSite" id="DME_0000791401-mRNA-1"/>
    </source>
</evidence>
<proteinExistence type="predicted"/>
<dbReference type="OrthoDB" id="5869506at2759"/>
<gene>
    <name evidence="2" type="ORF">DME_LOCUS2039</name>
</gene>
<organism evidence="3 5">
    <name type="scientific">Dracunculus medinensis</name>
    <name type="common">Guinea worm</name>
    <dbReference type="NCBI Taxonomy" id="318479"/>
    <lineage>
        <taxon>Eukaryota</taxon>
        <taxon>Metazoa</taxon>
        <taxon>Ecdysozoa</taxon>
        <taxon>Nematoda</taxon>
        <taxon>Chromadorea</taxon>
        <taxon>Rhabditida</taxon>
        <taxon>Spirurina</taxon>
        <taxon>Dracunculoidea</taxon>
        <taxon>Dracunculidae</taxon>
        <taxon>Dracunculus</taxon>
    </lineage>
</organism>
<evidence type="ECO:0000313" key="2">
    <source>
        <dbReference type="EMBL" id="VDN52066.1"/>
    </source>
</evidence>
<evidence type="ECO:0000313" key="4">
    <source>
        <dbReference type="Proteomes" id="UP000274756"/>
    </source>
</evidence>
<dbReference type="Proteomes" id="UP000038040">
    <property type="component" value="Unplaced"/>
</dbReference>
<sequence length="75" mass="8761">FLATIVIHLWTHFIGFYAYIIRDRISRAIFLRARNAFAAEEKAIQENAKLVIICPFINVFVLLLFFFSVSSHSNR</sequence>
<feature type="transmembrane region" description="Helical" evidence="1">
    <location>
        <begin position="6"/>
        <end position="22"/>
    </location>
</feature>
<name>A0A0N4UJR6_DRAME</name>
<dbReference type="AlphaFoldDB" id="A0A0N4UJR6"/>
<keyword evidence="4" id="KW-1185">Reference proteome</keyword>
<feature type="transmembrane region" description="Helical" evidence="1">
    <location>
        <begin position="50"/>
        <end position="69"/>
    </location>
</feature>
<keyword evidence="1" id="KW-0472">Membrane</keyword>
<protein>
    <submittedName>
        <fullName evidence="5">G_PROTEIN_RECEP_F1_2 domain-containing protein</fullName>
    </submittedName>
</protein>
<dbReference type="WBParaSite" id="DME_0000791401-mRNA-1">
    <property type="protein sequence ID" value="DME_0000791401-mRNA-1"/>
    <property type="gene ID" value="DME_0000791401"/>
</dbReference>
<dbReference type="EMBL" id="UYYG01000043">
    <property type="protein sequence ID" value="VDN52066.1"/>
    <property type="molecule type" value="Genomic_DNA"/>
</dbReference>
<evidence type="ECO:0000256" key="1">
    <source>
        <dbReference type="SAM" id="Phobius"/>
    </source>
</evidence>
<reference evidence="5" key="1">
    <citation type="submission" date="2017-02" db="UniProtKB">
        <authorList>
            <consortium name="WormBaseParasite"/>
        </authorList>
    </citation>
    <scope>IDENTIFICATION</scope>
</reference>